<comment type="similarity">
    <text evidence="2">Belongs to the SNF7 family.</text>
</comment>
<evidence type="ECO:0000256" key="4">
    <source>
        <dbReference type="ARBA" id="ARBA00040017"/>
    </source>
</evidence>
<feature type="coiled-coil region" evidence="6">
    <location>
        <begin position="32"/>
        <end position="98"/>
    </location>
</feature>
<dbReference type="Gene3D" id="3.40.390.10">
    <property type="entry name" value="Collagenase (Catalytic Domain)"/>
    <property type="match status" value="1"/>
</dbReference>
<evidence type="ECO:0000256" key="5">
    <source>
        <dbReference type="ARBA" id="ARBA00042586"/>
    </source>
</evidence>
<evidence type="ECO:0000313" key="11">
    <source>
        <dbReference type="Proteomes" id="UP000281245"/>
    </source>
</evidence>
<evidence type="ECO:0000313" key="9">
    <source>
        <dbReference type="EMBL" id="RMY12924.1"/>
    </source>
</evidence>
<dbReference type="VEuPathDB" id="FungiDB:BTJ68_03794"/>
<dbReference type="GO" id="GO:0000815">
    <property type="term" value="C:ESCRT III complex"/>
    <property type="evidence" value="ECO:0007669"/>
    <property type="project" value="TreeGrafter"/>
</dbReference>
<evidence type="ECO:0000256" key="6">
    <source>
        <dbReference type="SAM" id="Coils"/>
    </source>
</evidence>
<dbReference type="GO" id="GO:0008237">
    <property type="term" value="F:metallopeptidase activity"/>
    <property type="evidence" value="ECO:0007669"/>
    <property type="project" value="InterPro"/>
</dbReference>
<comment type="subcellular location">
    <subcellularLocation>
        <location evidence="1">Endosome</location>
    </subcellularLocation>
</comment>
<dbReference type="GO" id="GO:0032511">
    <property type="term" value="P:late endosome to vacuole transport via multivesicular body sorting pathway"/>
    <property type="evidence" value="ECO:0007669"/>
    <property type="project" value="TreeGrafter"/>
</dbReference>
<dbReference type="EMBL" id="QWIL01000805">
    <property type="protein sequence ID" value="RMY12924.1"/>
    <property type="molecule type" value="Genomic_DNA"/>
</dbReference>
<accession>A0A3M6WFF0</accession>
<sequence>MSGWGWGSIWGGSGKNNKDGPKNAILGLRSTLEMLTKREKHLQNQMDEQDNIARKNVNANKGIAKAALRRKKNYEHQLEQTQAQMLTVEREISSIETANINKETLDAMKNAQQAMKKIHGGLTIDKVDQTMEDLREQHAIGEEIAEALTQGNVGNSVDEDELDDELNELQQEELDTKMLKTGTVPVSDQVQRMPSVGNQEIKGKAQQVEEDDEEEELRKLQAEMAIFSCPLAMLTLSPLSILMLAELTSRALAFFNTSTCTANQTAFARTAFDNAFNDFHTMYLSDRTGMGIGKLGYDNIPLLRARYFGNLSPNQSAFVADAIQTTKSFSETANLTISCVRPGIDFRRAMACTSLLGPGIFTTTDANSQSLGLCPGFFALRQKSTVLVSPRGAREYDATEWNTAATSVILSLVSLANPQVRQTTNETNSCGFLADFRTPQSSFSSTASTALQSCVQGLAATEPDVAIRYAYSYALYASTVALGAELGMPRAVRLYGSSRNGVGKRGTRKKRFGPA</sequence>
<dbReference type="GO" id="GO:0005771">
    <property type="term" value="C:multivesicular body"/>
    <property type="evidence" value="ECO:0007669"/>
    <property type="project" value="TreeGrafter"/>
</dbReference>
<dbReference type="GO" id="GO:0009898">
    <property type="term" value="C:cytoplasmic side of plasma membrane"/>
    <property type="evidence" value="ECO:0007669"/>
    <property type="project" value="TreeGrafter"/>
</dbReference>
<gene>
    <name evidence="9" type="ORF">D0867_07613</name>
    <name evidence="8" type="ORF">D0869_10060</name>
</gene>
<evidence type="ECO:0000313" key="8">
    <source>
        <dbReference type="EMBL" id="RMX77199.1"/>
    </source>
</evidence>
<evidence type="ECO:0000313" key="10">
    <source>
        <dbReference type="Proteomes" id="UP000271337"/>
    </source>
</evidence>
<dbReference type="EMBL" id="QWIJ01000991">
    <property type="protein sequence ID" value="RMX77199.1"/>
    <property type="molecule type" value="Genomic_DNA"/>
</dbReference>
<dbReference type="OrthoDB" id="5592979at2759"/>
<comment type="caution">
    <text evidence="8">The sequence shown here is derived from an EMBL/GenBank/DDBJ whole genome shotgun (WGS) entry which is preliminary data.</text>
</comment>
<evidence type="ECO:0000256" key="3">
    <source>
        <dbReference type="ARBA" id="ARBA00022753"/>
    </source>
</evidence>
<organism evidence="8 11">
    <name type="scientific">Hortaea werneckii</name>
    <name type="common">Black yeast</name>
    <name type="synonym">Cladosporium werneckii</name>
    <dbReference type="NCBI Taxonomy" id="91943"/>
    <lineage>
        <taxon>Eukaryota</taxon>
        <taxon>Fungi</taxon>
        <taxon>Dikarya</taxon>
        <taxon>Ascomycota</taxon>
        <taxon>Pezizomycotina</taxon>
        <taxon>Dothideomycetes</taxon>
        <taxon>Dothideomycetidae</taxon>
        <taxon>Mycosphaerellales</taxon>
        <taxon>Teratosphaeriaceae</taxon>
        <taxon>Hortaea</taxon>
    </lineage>
</organism>
<dbReference type="Proteomes" id="UP000271337">
    <property type="component" value="Unassembled WGS sequence"/>
</dbReference>
<dbReference type="InterPro" id="IPR005024">
    <property type="entry name" value="Snf7_fam"/>
</dbReference>
<feature type="coiled-coil region" evidence="6">
    <location>
        <begin position="155"/>
        <end position="223"/>
    </location>
</feature>
<dbReference type="GO" id="GO:0006900">
    <property type="term" value="P:vesicle budding from membrane"/>
    <property type="evidence" value="ECO:0007669"/>
    <property type="project" value="TreeGrafter"/>
</dbReference>
<protein>
    <recommendedName>
        <fullName evidence="4">Vacuolar-sorting protein SNF7</fullName>
    </recommendedName>
    <alternativeName>
        <fullName evidence="5">Vacuolar protein-sorting-associated protein 32</fullName>
    </alternativeName>
</protein>
<reference evidence="10 11" key="1">
    <citation type="journal article" date="2018" name="BMC Genomics">
        <title>Genomic evidence for intraspecific hybridization in a clonal and extremely halotolerant yeast.</title>
        <authorList>
            <person name="Gostincar C."/>
            <person name="Stajich J.E."/>
            <person name="Zupancic J."/>
            <person name="Zalar P."/>
            <person name="Gunde-Cimerman N."/>
        </authorList>
    </citation>
    <scope>NUCLEOTIDE SEQUENCE [LARGE SCALE GENOMIC DNA]</scope>
    <source>
        <strain evidence="8 11">EXF-6656</strain>
        <strain evidence="9 10">EXF-6669</strain>
    </source>
</reference>
<dbReference type="Pfam" id="PF03357">
    <property type="entry name" value="Snf7"/>
    <property type="match status" value="1"/>
</dbReference>
<evidence type="ECO:0000256" key="7">
    <source>
        <dbReference type="SAM" id="MobiDB-lite"/>
    </source>
</evidence>
<dbReference type="Gene3D" id="6.10.250.1710">
    <property type="match status" value="1"/>
</dbReference>
<proteinExistence type="inferred from homology"/>
<feature type="region of interest" description="Disordered" evidence="7">
    <location>
        <begin position="1"/>
        <end position="22"/>
    </location>
</feature>
<dbReference type="Proteomes" id="UP000281245">
    <property type="component" value="Unassembled WGS sequence"/>
</dbReference>
<keyword evidence="6" id="KW-0175">Coiled coil</keyword>
<feature type="compositionally biased region" description="Gly residues" evidence="7">
    <location>
        <begin position="1"/>
        <end position="14"/>
    </location>
</feature>
<dbReference type="InterPro" id="IPR024079">
    <property type="entry name" value="MetalloPept_cat_dom_sf"/>
</dbReference>
<dbReference type="PANTHER" id="PTHR22761:SF10">
    <property type="entry name" value="GH13992P"/>
    <property type="match status" value="1"/>
</dbReference>
<evidence type="ECO:0000256" key="2">
    <source>
        <dbReference type="ARBA" id="ARBA00006190"/>
    </source>
</evidence>
<dbReference type="AlphaFoldDB" id="A0A3M6WFF0"/>
<evidence type="ECO:0000256" key="1">
    <source>
        <dbReference type="ARBA" id="ARBA00004177"/>
    </source>
</evidence>
<name>A0A3M6WFF0_HORWE</name>
<keyword evidence="3" id="KW-0967">Endosome</keyword>
<dbReference type="Gene3D" id="1.10.287.1060">
    <property type="entry name" value="ESAT-6-like"/>
    <property type="match status" value="1"/>
</dbReference>
<dbReference type="PANTHER" id="PTHR22761">
    <property type="entry name" value="CHARGED MULTIVESICULAR BODY PROTEIN"/>
    <property type="match status" value="1"/>
</dbReference>